<dbReference type="InterPro" id="IPR049326">
    <property type="entry name" value="Rhodopsin_dom_fungi"/>
</dbReference>
<evidence type="ECO:0000256" key="7">
    <source>
        <dbReference type="SAM" id="Phobius"/>
    </source>
</evidence>
<dbReference type="PANTHER" id="PTHR33048:SF47">
    <property type="entry name" value="INTEGRAL MEMBRANE PROTEIN-RELATED"/>
    <property type="match status" value="1"/>
</dbReference>
<evidence type="ECO:0000256" key="2">
    <source>
        <dbReference type="ARBA" id="ARBA00022692"/>
    </source>
</evidence>
<proteinExistence type="inferred from homology"/>
<dbReference type="Proteomes" id="UP000799291">
    <property type="component" value="Unassembled WGS sequence"/>
</dbReference>
<dbReference type="EMBL" id="MU005569">
    <property type="protein sequence ID" value="KAF2692082.1"/>
    <property type="molecule type" value="Genomic_DNA"/>
</dbReference>
<sequence length="182" mass="19830">MVLVFTHCQPISYIWNEAGGAAGECGNLSAFAISSGIITAVADCMLLVLPMSILWSLRRPAKERLMLCGFFALSSLTLVASIARINYMSEVVSSVDFTFIELDTLVWSILEVDLGVICACIPTVKPLFKRKPTAKRSYTASYSGGRRSGTGFRSKPQTLTGKTTSTRSLDEYPLTNIEEAKT</sequence>
<reference evidence="9" key="1">
    <citation type="journal article" date="2020" name="Stud. Mycol.">
        <title>101 Dothideomycetes genomes: a test case for predicting lifestyles and emergence of pathogens.</title>
        <authorList>
            <person name="Haridas S."/>
            <person name="Albert R."/>
            <person name="Binder M."/>
            <person name="Bloem J."/>
            <person name="Labutti K."/>
            <person name="Salamov A."/>
            <person name="Andreopoulos B."/>
            <person name="Baker S."/>
            <person name="Barry K."/>
            <person name="Bills G."/>
            <person name="Bluhm B."/>
            <person name="Cannon C."/>
            <person name="Castanera R."/>
            <person name="Culley D."/>
            <person name="Daum C."/>
            <person name="Ezra D."/>
            <person name="Gonzalez J."/>
            <person name="Henrissat B."/>
            <person name="Kuo A."/>
            <person name="Liang C."/>
            <person name="Lipzen A."/>
            <person name="Lutzoni F."/>
            <person name="Magnuson J."/>
            <person name="Mondo S."/>
            <person name="Nolan M."/>
            <person name="Ohm R."/>
            <person name="Pangilinan J."/>
            <person name="Park H.-J."/>
            <person name="Ramirez L."/>
            <person name="Alfaro M."/>
            <person name="Sun H."/>
            <person name="Tritt A."/>
            <person name="Yoshinaga Y."/>
            <person name="Zwiers L.-H."/>
            <person name="Turgeon B."/>
            <person name="Goodwin S."/>
            <person name="Spatafora J."/>
            <person name="Crous P."/>
            <person name="Grigoriev I."/>
        </authorList>
    </citation>
    <scope>NUCLEOTIDE SEQUENCE</scope>
    <source>
        <strain evidence="9">CBS 122367</strain>
    </source>
</reference>
<evidence type="ECO:0000313" key="10">
    <source>
        <dbReference type="Proteomes" id="UP000799291"/>
    </source>
</evidence>
<feature type="domain" description="Rhodopsin" evidence="8">
    <location>
        <begin position="4"/>
        <end position="130"/>
    </location>
</feature>
<protein>
    <recommendedName>
        <fullName evidence="8">Rhodopsin domain-containing protein</fullName>
    </recommendedName>
</protein>
<comment type="similarity">
    <text evidence="5">Belongs to the SAT4 family.</text>
</comment>
<dbReference type="Pfam" id="PF20684">
    <property type="entry name" value="Fung_rhodopsin"/>
    <property type="match status" value="1"/>
</dbReference>
<comment type="subcellular location">
    <subcellularLocation>
        <location evidence="1">Membrane</location>
        <topology evidence="1">Multi-pass membrane protein</topology>
    </subcellularLocation>
</comment>
<dbReference type="GO" id="GO:0016020">
    <property type="term" value="C:membrane"/>
    <property type="evidence" value="ECO:0007669"/>
    <property type="project" value="UniProtKB-SubCell"/>
</dbReference>
<feature type="compositionally biased region" description="Polar residues" evidence="6">
    <location>
        <begin position="155"/>
        <end position="167"/>
    </location>
</feature>
<accession>A0A6G1JNE1</accession>
<dbReference type="OrthoDB" id="10017208at2759"/>
<evidence type="ECO:0000313" key="9">
    <source>
        <dbReference type="EMBL" id="KAF2692082.1"/>
    </source>
</evidence>
<evidence type="ECO:0000256" key="5">
    <source>
        <dbReference type="ARBA" id="ARBA00038359"/>
    </source>
</evidence>
<feature type="transmembrane region" description="Helical" evidence="7">
    <location>
        <begin position="65"/>
        <end position="85"/>
    </location>
</feature>
<gene>
    <name evidence="9" type="ORF">K458DRAFT_9667</name>
</gene>
<organism evidence="9 10">
    <name type="scientific">Lentithecium fluviatile CBS 122367</name>
    <dbReference type="NCBI Taxonomy" id="1168545"/>
    <lineage>
        <taxon>Eukaryota</taxon>
        <taxon>Fungi</taxon>
        <taxon>Dikarya</taxon>
        <taxon>Ascomycota</taxon>
        <taxon>Pezizomycotina</taxon>
        <taxon>Dothideomycetes</taxon>
        <taxon>Pleosporomycetidae</taxon>
        <taxon>Pleosporales</taxon>
        <taxon>Massarineae</taxon>
        <taxon>Lentitheciaceae</taxon>
        <taxon>Lentithecium</taxon>
    </lineage>
</organism>
<evidence type="ECO:0000256" key="3">
    <source>
        <dbReference type="ARBA" id="ARBA00022989"/>
    </source>
</evidence>
<dbReference type="PANTHER" id="PTHR33048">
    <property type="entry name" value="PTH11-LIKE INTEGRAL MEMBRANE PROTEIN (AFU_ORTHOLOGUE AFUA_5G11245)"/>
    <property type="match status" value="1"/>
</dbReference>
<dbReference type="InterPro" id="IPR052337">
    <property type="entry name" value="SAT4-like"/>
</dbReference>
<evidence type="ECO:0000256" key="6">
    <source>
        <dbReference type="SAM" id="MobiDB-lite"/>
    </source>
</evidence>
<keyword evidence="10" id="KW-1185">Reference proteome</keyword>
<name>A0A6G1JNE1_9PLEO</name>
<feature type="compositionally biased region" description="Low complexity" evidence="6">
    <location>
        <begin position="139"/>
        <end position="154"/>
    </location>
</feature>
<feature type="transmembrane region" description="Helical" evidence="7">
    <location>
        <begin position="105"/>
        <end position="128"/>
    </location>
</feature>
<feature type="region of interest" description="Disordered" evidence="6">
    <location>
        <begin position="139"/>
        <end position="182"/>
    </location>
</feature>
<evidence type="ECO:0000256" key="1">
    <source>
        <dbReference type="ARBA" id="ARBA00004141"/>
    </source>
</evidence>
<feature type="transmembrane region" description="Helical" evidence="7">
    <location>
        <begin position="30"/>
        <end position="53"/>
    </location>
</feature>
<keyword evidence="4 7" id="KW-0472">Membrane</keyword>
<keyword evidence="2 7" id="KW-0812">Transmembrane</keyword>
<evidence type="ECO:0000256" key="4">
    <source>
        <dbReference type="ARBA" id="ARBA00023136"/>
    </source>
</evidence>
<dbReference type="AlphaFoldDB" id="A0A6G1JNE1"/>
<evidence type="ECO:0000259" key="8">
    <source>
        <dbReference type="Pfam" id="PF20684"/>
    </source>
</evidence>
<keyword evidence="3 7" id="KW-1133">Transmembrane helix</keyword>